<dbReference type="OMA" id="FEYLNGI"/>
<dbReference type="STRING" id="71139.A0A059AWJ4"/>
<proteinExistence type="predicted"/>
<dbReference type="PANTHER" id="PTHR47481:SF9">
    <property type="entry name" value="RETROTRANSPOSON GAG DOMAIN-CONTAINING PROTEIN"/>
    <property type="match status" value="1"/>
</dbReference>
<dbReference type="Pfam" id="PF14223">
    <property type="entry name" value="Retrotran_gag_2"/>
    <property type="match status" value="1"/>
</dbReference>
<dbReference type="PANTHER" id="PTHR47481">
    <property type="match status" value="1"/>
</dbReference>
<sequence length="108" mass="12618">MKKLTNLYANKSRFRVMFLKYQLFTIKHKSRSVSEYLQELKGIANELSIIDTPFQDDDIVIRALLGISPECKELAIAIRARKNPISFEELHDKLVAYETYLKHEEKAT</sequence>
<name>A0A059AWJ4_EUCGR</name>
<accession>A0A059AWJ4</accession>
<reference evidence="1" key="1">
    <citation type="submission" date="2013-07" db="EMBL/GenBank/DDBJ databases">
        <title>The genome of Eucalyptus grandis.</title>
        <authorList>
            <person name="Schmutz J."/>
            <person name="Hayes R."/>
            <person name="Myburg A."/>
            <person name="Tuskan G."/>
            <person name="Grattapaglia D."/>
            <person name="Rokhsar D.S."/>
        </authorList>
    </citation>
    <scope>NUCLEOTIDE SEQUENCE</scope>
    <source>
        <tissue evidence="1">Leaf extractions</tissue>
    </source>
</reference>
<organism evidence="1">
    <name type="scientific">Eucalyptus grandis</name>
    <name type="common">Flooded gum</name>
    <dbReference type="NCBI Taxonomy" id="71139"/>
    <lineage>
        <taxon>Eukaryota</taxon>
        <taxon>Viridiplantae</taxon>
        <taxon>Streptophyta</taxon>
        <taxon>Embryophyta</taxon>
        <taxon>Tracheophyta</taxon>
        <taxon>Spermatophyta</taxon>
        <taxon>Magnoliopsida</taxon>
        <taxon>eudicotyledons</taxon>
        <taxon>Gunneridae</taxon>
        <taxon>Pentapetalae</taxon>
        <taxon>rosids</taxon>
        <taxon>malvids</taxon>
        <taxon>Myrtales</taxon>
        <taxon>Myrtaceae</taxon>
        <taxon>Myrtoideae</taxon>
        <taxon>Eucalypteae</taxon>
        <taxon>Eucalyptus</taxon>
    </lineage>
</organism>
<dbReference type="AlphaFoldDB" id="A0A059AWJ4"/>
<evidence type="ECO:0008006" key="2">
    <source>
        <dbReference type="Google" id="ProtNLM"/>
    </source>
</evidence>
<gene>
    <name evidence="1" type="ORF">EUGRSUZ_H00940</name>
</gene>
<evidence type="ECO:0000313" key="1">
    <source>
        <dbReference type="EMBL" id="KCW58238.1"/>
    </source>
</evidence>
<dbReference type="EMBL" id="KK198760">
    <property type="protein sequence ID" value="KCW58238.1"/>
    <property type="molecule type" value="Genomic_DNA"/>
</dbReference>
<protein>
    <recommendedName>
        <fullName evidence="2">Retrotransposon gag domain-containing protein</fullName>
    </recommendedName>
</protein>
<dbReference type="Gramene" id="KCW58238">
    <property type="protein sequence ID" value="KCW58238"/>
    <property type="gene ID" value="EUGRSUZ_H00940"/>
</dbReference>
<dbReference type="InParanoid" id="A0A059AWJ4"/>